<evidence type="ECO:0000313" key="1">
    <source>
        <dbReference type="EMBL" id="SBP90046.1"/>
    </source>
</evidence>
<reference evidence="1 2" key="1">
    <citation type="submission" date="2016-06" db="EMBL/GenBank/DDBJ databases">
        <authorList>
            <person name="Kjaerup R.B."/>
            <person name="Dalgaard T.S."/>
            <person name="Juul-Madsen H.R."/>
        </authorList>
    </citation>
    <scope>NUCLEOTIDE SEQUENCE [LARGE SCALE GENOMIC DNA]</scope>
    <source>
        <strain evidence="1 2">DSM 16361</strain>
    </source>
</reference>
<keyword evidence="2" id="KW-1185">Reference proteome</keyword>
<gene>
    <name evidence="1" type="ORF">THIARS_90196</name>
</gene>
<evidence type="ECO:0000313" key="2">
    <source>
        <dbReference type="Proteomes" id="UP000214566"/>
    </source>
</evidence>
<proteinExistence type="predicted"/>
<accession>A0A238D9Q6</accession>
<dbReference type="EMBL" id="FLMQ01000058">
    <property type="protein sequence ID" value="SBP90046.1"/>
    <property type="molecule type" value="Genomic_DNA"/>
</dbReference>
<dbReference type="AlphaFoldDB" id="A0A238D9Q6"/>
<organism evidence="1 2">
    <name type="scientific">Thiomonas delicata</name>
    <name type="common">Thiomonas cuprina</name>
    <dbReference type="NCBI Taxonomy" id="364030"/>
    <lineage>
        <taxon>Bacteria</taxon>
        <taxon>Pseudomonadati</taxon>
        <taxon>Pseudomonadota</taxon>
        <taxon>Betaproteobacteria</taxon>
        <taxon>Burkholderiales</taxon>
        <taxon>Thiomonas</taxon>
    </lineage>
</organism>
<dbReference type="Proteomes" id="UP000214566">
    <property type="component" value="Unassembled WGS sequence"/>
</dbReference>
<sequence length="78" mass="8418">MPAALNVRDQPLIALGAGGQQSRMSLPGSMQAVTGRGDLQHAADRLGVYVRRWWVGLAAVDSTDDLRTDARQLDETLT</sequence>
<name>A0A238D9Q6_THIDL</name>
<protein>
    <submittedName>
        <fullName evidence="1">Uncharacterized protein</fullName>
    </submittedName>
</protein>